<dbReference type="Proteomes" id="UP000316882">
    <property type="component" value="Unassembled WGS sequence"/>
</dbReference>
<keyword evidence="2" id="KW-0472">Membrane</keyword>
<evidence type="ECO:0000256" key="1">
    <source>
        <dbReference type="SAM" id="MobiDB-lite"/>
    </source>
</evidence>
<reference evidence="3 4" key="1">
    <citation type="submission" date="2019-06" db="EMBL/GenBank/DDBJ databases">
        <title>Whole genome shotgun sequence of Brevibacillus parabrevis NBRC 12334.</title>
        <authorList>
            <person name="Hosoyama A."/>
            <person name="Uohara A."/>
            <person name="Ohji S."/>
            <person name="Ichikawa N."/>
        </authorList>
    </citation>
    <scope>NUCLEOTIDE SEQUENCE [LARGE SCALE GENOMIC DNA]</scope>
    <source>
        <strain evidence="3 4">NBRC 12334</strain>
    </source>
</reference>
<comment type="caution">
    <text evidence="3">The sequence shown here is derived from an EMBL/GenBank/DDBJ whole genome shotgun (WGS) entry which is preliminary data.</text>
</comment>
<organism evidence="3 4">
    <name type="scientific">Brevibacillus parabrevis</name>
    <dbReference type="NCBI Taxonomy" id="54914"/>
    <lineage>
        <taxon>Bacteria</taxon>
        <taxon>Bacillati</taxon>
        <taxon>Bacillota</taxon>
        <taxon>Bacilli</taxon>
        <taxon>Bacillales</taxon>
        <taxon>Paenibacillaceae</taxon>
        <taxon>Brevibacillus</taxon>
    </lineage>
</organism>
<feature type="transmembrane region" description="Helical" evidence="2">
    <location>
        <begin position="36"/>
        <end position="57"/>
    </location>
</feature>
<dbReference type="Pfam" id="PF09581">
    <property type="entry name" value="Spore_III_AF"/>
    <property type="match status" value="1"/>
</dbReference>
<evidence type="ECO:0000256" key="2">
    <source>
        <dbReference type="SAM" id="Phobius"/>
    </source>
</evidence>
<accession>A0A4Y3PFV4</accession>
<evidence type="ECO:0000313" key="4">
    <source>
        <dbReference type="Proteomes" id="UP000316882"/>
    </source>
</evidence>
<evidence type="ECO:0000313" key="3">
    <source>
        <dbReference type="EMBL" id="GEB31615.1"/>
    </source>
</evidence>
<keyword evidence="2" id="KW-1133">Transmembrane helix</keyword>
<name>A0A4Y3PFV4_BREPA</name>
<evidence type="ECO:0008006" key="5">
    <source>
        <dbReference type="Google" id="ProtNLM"/>
    </source>
</evidence>
<dbReference type="STRING" id="54914.AV540_04590"/>
<sequence>MTWLTLWLKKIILLVLLAAFLDLILPNTTLQRYVKMVMGLILLLTIISPVFSLFSLSQDDLALRLDRYQQNLNKPAAVEWKKMTDKLLGQQNEQMTAYVQAQVASAVKARIKADYGVEVVDVEVVIDQKKQGEPTLSRMELVIGEADSGKNSNDPQQVQPIKPITPIAPVQVTVGEPPQEQQEVAVSAPEANPLASKMASDLAEQWGLSKEQVIIKDETRENEKQ</sequence>
<keyword evidence="2" id="KW-0812">Transmembrane</keyword>
<proteinExistence type="predicted"/>
<dbReference type="EMBL" id="BJMH01000004">
    <property type="protein sequence ID" value="GEB31615.1"/>
    <property type="molecule type" value="Genomic_DNA"/>
</dbReference>
<dbReference type="InterPro" id="IPR014245">
    <property type="entry name" value="Spore_III_AF"/>
</dbReference>
<gene>
    <name evidence="3" type="ORF">BPA01_11950</name>
</gene>
<keyword evidence="4" id="KW-1185">Reference proteome</keyword>
<feature type="region of interest" description="Disordered" evidence="1">
    <location>
        <begin position="176"/>
        <end position="198"/>
    </location>
</feature>
<dbReference type="RefSeq" id="WP_122965834.1">
    <property type="nucleotide sequence ID" value="NZ_BJMH01000004.1"/>
</dbReference>
<protein>
    <recommendedName>
        <fullName evidence="5">Stage III sporulation protein AF</fullName>
    </recommendedName>
</protein>
<dbReference type="AlphaFoldDB" id="A0A4Y3PFV4"/>
<dbReference type="NCBIfam" id="TIGR02896">
    <property type="entry name" value="spore_III_AF"/>
    <property type="match status" value="1"/>
</dbReference>